<dbReference type="RefSeq" id="WP_273832922.1">
    <property type="nucleotide sequence ID" value="NZ_CP117525.1"/>
</dbReference>
<dbReference type="InterPro" id="IPR027417">
    <property type="entry name" value="P-loop_NTPase"/>
</dbReference>
<sequence>MFKEINKLKIQGANFIKETLLEIFSSENNKITLIYGKNGTGKSTIARGINKISGKNEPEIKVAEFLTTKNETINNQTNEIFVFNEDYIFNNIKIKEDGLENIIIFGENIELQKEIDLIIKKIENLQIDAQKTICDKYKDENNSLSPKYYMNKIISSLKGDKNWAERDRRIKNNRQASFVREDTYKNFINQTPQKDRDELIIEFEKKFLEYESAKSKSIIIDISPLKIEEFSFNEKAFLELLKEKIEPPILNDREKFIIEIMNQNGKKYITEIHEYFSDDTHTTCPFCMQTVNEKCKEIIFESIEKILNENVENHQKELQKYTRKEINIDFTQYSSFSDLVNKCKEKLDIFNETIILINKYIDTKFNSIYNPLYVENFNIISKYNSLVEVIEKLKKNIEGFNESITNIDSKVSELNKLNNDITYYDIIENFNKYKEQLSFKEEEEKKYNELFSELTKYNEQQKLLENQKRNIKIAIDSINKGLAYIFYSNNRLYIENTNEKYYIKSNGNSVKPGNISVGERNAIALCYFFTEILKNKNENEMYNQERLLVIDDPISSFDIENRIGILSYIKFQLNNFLNGHTETKSIILTHDIQTLYDLEKLVSEIINSCNQNHSEKFNFSILRLSNNKLDTFPLKKYQEYTTLMENIFDYGKGEKPEYEIVIGNSIRRVLEAFGTFIYKKGIDEISTSKEVLSKIPEKYRDYFENLLYRLVLHGGSHYEEHVKSLNNLTFFDYISNEDKIRTAKDILCFIFLLNNLHLLKHLSQKKDVESTINSWLKDIGSNF</sequence>
<dbReference type="Pfam" id="PF13166">
    <property type="entry name" value="AAA_13"/>
    <property type="match status" value="1"/>
</dbReference>
<feature type="domain" description="Protein CR006 P-loop" evidence="2">
    <location>
        <begin position="29"/>
        <end position="720"/>
    </location>
</feature>
<dbReference type="GO" id="GO:0006302">
    <property type="term" value="P:double-strand break repair"/>
    <property type="evidence" value="ECO:0007669"/>
    <property type="project" value="TreeGrafter"/>
</dbReference>
<dbReference type="PANTHER" id="PTHR32182">
    <property type="entry name" value="DNA REPLICATION AND REPAIR PROTEIN RECF"/>
    <property type="match status" value="1"/>
</dbReference>
<organism evidence="3 4">
    <name type="scientific">Fusobacterium nucleatum</name>
    <dbReference type="NCBI Taxonomy" id="851"/>
    <lineage>
        <taxon>Bacteria</taxon>
        <taxon>Fusobacteriati</taxon>
        <taxon>Fusobacteriota</taxon>
        <taxon>Fusobacteriia</taxon>
        <taxon>Fusobacteriales</taxon>
        <taxon>Fusobacteriaceae</taxon>
        <taxon>Fusobacterium</taxon>
    </lineage>
</organism>
<gene>
    <name evidence="3" type="ORF">PSR69_06355</name>
</gene>
<dbReference type="Gene3D" id="3.40.50.300">
    <property type="entry name" value="P-loop containing nucleotide triphosphate hydrolases"/>
    <property type="match status" value="2"/>
</dbReference>
<dbReference type="AlphaFoldDB" id="A0AAX3MB21"/>
<dbReference type="Proteomes" id="UP001214996">
    <property type="component" value="Chromosome"/>
</dbReference>
<dbReference type="GO" id="GO:0000731">
    <property type="term" value="P:DNA synthesis involved in DNA repair"/>
    <property type="evidence" value="ECO:0007669"/>
    <property type="project" value="TreeGrafter"/>
</dbReference>
<evidence type="ECO:0000256" key="1">
    <source>
        <dbReference type="SAM" id="Coils"/>
    </source>
</evidence>
<evidence type="ECO:0000259" key="2">
    <source>
        <dbReference type="Pfam" id="PF13166"/>
    </source>
</evidence>
<dbReference type="SUPFAM" id="SSF52540">
    <property type="entry name" value="P-loop containing nucleoside triphosphate hydrolases"/>
    <property type="match status" value="2"/>
</dbReference>
<evidence type="ECO:0000313" key="4">
    <source>
        <dbReference type="Proteomes" id="UP001214996"/>
    </source>
</evidence>
<feature type="coiled-coil region" evidence="1">
    <location>
        <begin position="383"/>
        <end position="474"/>
    </location>
</feature>
<name>A0AAX3MB21_FUSNU</name>
<keyword evidence="1" id="KW-0175">Coiled coil</keyword>
<dbReference type="InterPro" id="IPR026866">
    <property type="entry name" value="CR006_AAA"/>
</dbReference>
<reference evidence="3" key="1">
    <citation type="submission" date="2023-02" db="EMBL/GenBank/DDBJ databases">
        <title>Pan-genomic study of Fusobacterium nucleatum reveals the distribution of pathogenic genes and functional clusters at subspecies and strain levels.</title>
        <authorList>
            <person name="Feng Q."/>
            <person name="Sun T."/>
        </authorList>
    </citation>
    <scope>NUCLEOTIDE SEQUENCE</scope>
    <source>
        <strain evidence="3">FNV</strain>
    </source>
</reference>
<dbReference type="EMBL" id="CP117525">
    <property type="protein sequence ID" value="WDA43295.1"/>
    <property type="molecule type" value="Genomic_DNA"/>
</dbReference>
<accession>A0AAX3MB21</accession>
<dbReference type="PANTHER" id="PTHR32182:SF0">
    <property type="entry name" value="DNA REPLICATION AND REPAIR PROTEIN RECF"/>
    <property type="match status" value="1"/>
</dbReference>
<proteinExistence type="predicted"/>
<evidence type="ECO:0000313" key="3">
    <source>
        <dbReference type="EMBL" id="WDA43295.1"/>
    </source>
</evidence>
<protein>
    <submittedName>
        <fullName evidence="3">AAA family ATPase</fullName>
    </submittedName>
</protein>